<comment type="caution">
    <text evidence="2">The sequence shown here is derived from an EMBL/GenBank/DDBJ whole genome shotgun (WGS) entry which is preliminary data.</text>
</comment>
<feature type="transmembrane region" description="Helical" evidence="1">
    <location>
        <begin position="34"/>
        <end position="59"/>
    </location>
</feature>
<sequence length="489" mass="50396">MKAFKLVLWLALLTGAIWFAVVLAWQVNDVQPSGSALVLYLVGLPLLAIGAVLAVGYGLRRRKQRAQDAQADAATPAARAAADEGEHASRAYALHLHAAAVNLIVGASADAAAAALVEPERPGLHPSLKDENGLPVMAAQVDELDTEAVAEALQALAGGEAVEHVFAQEHLRAIALLEPVLEELLGLEAAIVAGAAPADAAPALVAGRRGEAAAPPKSRLRTLILVADAWPQAARQRLGDWALAKAAALDLPEERIAIEVVPVEQAIDAWALIDRIGQRYRDEVTPDRHLLLACASQLSEGAVEALQAARRLIGHDRPEGLVPGEGAVGLWLSGPPEPGQPASPDALELRTLQRGHVAAGTSSRNATRQTSELMARAIAAAGQDADSVKAVVSDADQRPSRAIEIASAIAATCPELDPIGHNLSLGVACGHLGPVAPWAAIAVAAAQARSEGGPVLAIGLADGEARAALAVMPVPPPSPPAEPDRDRAG</sequence>
<evidence type="ECO:0000256" key="1">
    <source>
        <dbReference type="SAM" id="Phobius"/>
    </source>
</evidence>
<accession>A0A3N2RPU2</accession>
<reference evidence="2 3" key="1">
    <citation type="submission" date="2018-10" db="EMBL/GenBank/DDBJ databases">
        <title>The genome of Lysobacter enzymogenes OH11.</title>
        <authorList>
            <person name="Liu F."/>
            <person name="Zhao Y."/>
            <person name="Qian G."/>
            <person name="Chen Y."/>
            <person name="Xu H."/>
        </authorList>
    </citation>
    <scope>NUCLEOTIDE SEQUENCE [LARGE SCALE GENOMIC DNA]</scope>
    <source>
        <strain evidence="2 3">OH11</strain>
    </source>
</reference>
<keyword evidence="1" id="KW-0812">Transmembrane</keyword>
<evidence type="ECO:0000313" key="2">
    <source>
        <dbReference type="EMBL" id="ROU09396.1"/>
    </source>
</evidence>
<organism evidence="2 3">
    <name type="scientific">Lysobacter enzymogenes</name>
    <dbReference type="NCBI Taxonomy" id="69"/>
    <lineage>
        <taxon>Bacteria</taxon>
        <taxon>Pseudomonadati</taxon>
        <taxon>Pseudomonadota</taxon>
        <taxon>Gammaproteobacteria</taxon>
        <taxon>Lysobacterales</taxon>
        <taxon>Lysobacteraceae</taxon>
        <taxon>Lysobacter</taxon>
    </lineage>
</organism>
<dbReference type="Proteomes" id="UP000275910">
    <property type="component" value="Unassembled WGS sequence"/>
</dbReference>
<keyword evidence="1" id="KW-1133">Transmembrane helix</keyword>
<gene>
    <name evidence="2" type="ORF">D9T17_00775</name>
</gene>
<dbReference type="AlphaFoldDB" id="A0A3N2RPU2"/>
<proteinExistence type="predicted"/>
<dbReference type="RefSeq" id="WP_123645611.1">
    <property type="nucleotide sequence ID" value="NZ_RCTY01000001.1"/>
</dbReference>
<evidence type="ECO:0008006" key="4">
    <source>
        <dbReference type="Google" id="ProtNLM"/>
    </source>
</evidence>
<keyword evidence="1" id="KW-0472">Membrane</keyword>
<protein>
    <recommendedName>
        <fullName evidence="4">Transmembrane protein</fullName>
    </recommendedName>
</protein>
<dbReference type="EMBL" id="RCTY01000001">
    <property type="protein sequence ID" value="ROU09396.1"/>
    <property type="molecule type" value="Genomic_DNA"/>
</dbReference>
<name>A0A3N2RPU2_LYSEN</name>
<evidence type="ECO:0000313" key="3">
    <source>
        <dbReference type="Proteomes" id="UP000275910"/>
    </source>
</evidence>